<dbReference type="PANTHER" id="PTHR38469">
    <property type="entry name" value="PERIPLASMIC PEPTIDASE SUBFAMILY S1B"/>
    <property type="match status" value="1"/>
</dbReference>
<gene>
    <name evidence="6" type="ORF">MNBD_GAMMA01-2274</name>
</gene>
<dbReference type="EMBL" id="UOEW01000212">
    <property type="protein sequence ID" value="VAW38782.1"/>
    <property type="molecule type" value="Genomic_DNA"/>
</dbReference>
<dbReference type="AlphaFoldDB" id="A0A3B0VIF9"/>
<evidence type="ECO:0000256" key="2">
    <source>
        <dbReference type="ARBA" id="ARBA00022438"/>
    </source>
</evidence>
<dbReference type="Pfam" id="PF10459">
    <property type="entry name" value="Peptidase_S46"/>
    <property type="match status" value="1"/>
</dbReference>
<dbReference type="FunFam" id="2.40.10.10:FF:000102">
    <property type="entry name" value="Dipeptidyl-peptidase 7"/>
    <property type="match status" value="1"/>
</dbReference>
<protein>
    <recommendedName>
        <fullName evidence="7">Dipeptidyl-peptidase</fullName>
    </recommendedName>
</protein>
<dbReference type="PANTHER" id="PTHR38469:SF1">
    <property type="entry name" value="PERIPLASMIC PEPTIDASE SUBFAMILY S1B"/>
    <property type="match status" value="1"/>
</dbReference>
<comment type="similarity">
    <text evidence="1">Belongs to the peptidase S46 family.</text>
</comment>
<evidence type="ECO:0000256" key="1">
    <source>
        <dbReference type="ARBA" id="ARBA00010491"/>
    </source>
</evidence>
<evidence type="ECO:0000313" key="6">
    <source>
        <dbReference type="EMBL" id="VAW38782.1"/>
    </source>
</evidence>
<evidence type="ECO:0008006" key="7">
    <source>
        <dbReference type="Google" id="ProtNLM"/>
    </source>
</evidence>
<keyword evidence="2" id="KW-0031">Aminopeptidase</keyword>
<accession>A0A3B0VIF9</accession>
<sequence length="719" mass="81813">MLRKLSKYLLILLISTQLLAVEGMWQPHQLLQLADDLQAKGLQIPVANISELDKHPMTAMVSMGFCSAAFVSDTGLIITNHHCALGAIQHNSTHENNLIDNGFYAQTLADELPGGADLYVYVTEDIIDVSEQIIKQLAGLHGQSRYDKMDNIKKQLINKCETKDVYRCNVRTFHGGLQFYLIKQLQIKDVRLVYAPADSIGKYGGDIDNWMWPRHTGDFTFLRAYVAKNGDSAQFSKDNVAYKSKAFLEVNKQGLQTGDFAMILGYPGRTSRHKLAQEIDSSVLWYYPMTIKHYSKYIELIEQETKNRPEVGIKYAGNIARLNNRMKNSQGMLDGFKSPQLLAGKKQAEADFRKWLVATDNKSAAHALNQLDKLLAKKRQYRDRDYYISQIKRGQLLNAANKLYRLAREKTKADMDRNSSYQKRNWGRIKNSIAKINKSFDAKMDRVLTEYMLNEYAQLSNTQRLQEFDKLFNIQGNDSDKLNISATLDMLYKNSQLPEQDARMAWLDKTAEQFERSTDSFIQLAIGMYPINIQKEKENEVMAANLQEARMNYMRAYLSYAKAQNLPIYADANSTLRVTYGNVMGYSPKDAVVYKAFTSLDGIIEKDTGVEPFDAPEKQLKAIKAKDYGNYHMPAINSVPVNFLTDLDITGGNSGSPTLDGQARLVGLAFDGNYESINADWIFNKELTRSIHVDIRYILWIMDKVDNADRLLQEMGVKP</sequence>
<evidence type="ECO:0000256" key="5">
    <source>
        <dbReference type="ARBA" id="ARBA00022801"/>
    </source>
</evidence>
<dbReference type="GO" id="GO:0008239">
    <property type="term" value="F:dipeptidyl-peptidase activity"/>
    <property type="evidence" value="ECO:0007669"/>
    <property type="project" value="InterPro"/>
</dbReference>
<keyword evidence="4" id="KW-0732">Signal</keyword>
<dbReference type="InterPro" id="IPR019500">
    <property type="entry name" value="Pep_S46"/>
</dbReference>
<evidence type="ECO:0000256" key="3">
    <source>
        <dbReference type="ARBA" id="ARBA00022670"/>
    </source>
</evidence>
<dbReference type="Gene3D" id="2.40.10.10">
    <property type="entry name" value="Trypsin-like serine proteases"/>
    <property type="match status" value="1"/>
</dbReference>
<keyword evidence="5" id="KW-0378">Hydrolase</keyword>
<dbReference type="GO" id="GO:0006508">
    <property type="term" value="P:proteolysis"/>
    <property type="evidence" value="ECO:0007669"/>
    <property type="project" value="UniProtKB-KW"/>
</dbReference>
<keyword evidence="3" id="KW-0645">Protease</keyword>
<dbReference type="SUPFAM" id="SSF50494">
    <property type="entry name" value="Trypsin-like serine proteases"/>
    <property type="match status" value="1"/>
</dbReference>
<dbReference type="InterPro" id="IPR009003">
    <property type="entry name" value="Peptidase_S1_PA"/>
</dbReference>
<evidence type="ECO:0000256" key="4">
    <source>
        <dbReference type="ARBA" id="ARBA00022729"/>
    </source>
</evidence>
<proteinExistence type="inferred from homology"/>
<name>A0A3B0VIF9_9ZZZZ</name>
<dbReference type="InterPro" id="IPR043504">
    <property type="entry name" value="Peptidase_S1_PA_chymotrypsin"/>
</dbReference>
<dbReference type="GO" id="GO:0070009">
    <property type="term" value="F:serine-type aminopeptidase activity"/>
    <property type="evidence" value="ECO:0007669"/>
    <property type="project" value="InterPro"/>
</dbReference>
<reference evidence="6" key="1">
    <citation type="submission" date="2018-06" db="EMBL/GenBank/DDBJ databases">
        <authorList>
            <person name="Zhirakovskaya E."/>
        </authorList>
    </citation>
    <scope>NUCLEOTIDE SEQUENCE</scope>
</reference>
<organism evidence="6">
    <name type="scientific">hydrothermal vent metagenome</name>
    <dbReference type="NCBI Taxonomy" id="652676"/>
    <lineage>
        <taxon>unclassified sequences</taxon>
        <taxon>metagenomes</taxon>
        <taxon>ecological metagenomes</taxon>
    </lineage>
</organism>